<accession>A0A3S9A1D2</accession>
<dbReference type="OrthoDB" id="9134227at2"/>
<keyword evidence="2" id="KW-1185">Reference proteome</keyword>
<reference evidence="2" key="1">
    <citation type="submission" date="2018-12" db="EMBL/GenBank/DDBJ databases">
        <title>Genome sequence of Peanibacillus sp.</title>
        <authorList>
            <person name="Subramani G."/>
            <person name="Srinivasan S."/>
            <person name="Kim M.K."/>
        </authorList>
    </citation>
    <scope>NUCLEOTIDE SEQUENCE [LARGE SCALE GENOMIC DNA]</scope>
    <source>
        <strain evidence="2">18JY67-1</strain>
    </source>
</reference>
<dbReference type="EMBL" id="CP034437">
    <property type="protein sequence ID" value="AZN39559.1"/>
    <property type="molecule type" value="Genomic_DNA"/>
</dbReference>
<evidence type="ECO:0000313" key="1">
    <source>
        <dbReference type="EMBL" id="AZN39559.1"/>
    </source>
</evidence>
<dbReference type="KEGG" id="palb:EJC50_07695"/>
<evidence type="ECO:0008006" key="3">
    <source>
        <dbReference type="Google" id="ProtNLM"/>
    </source>
</evidence>
<sequence length="398" mass="45745">MNITLVNIQDDKLEALLKDECHTEILLAAHLGLFNHPNTKVAELLTDDNSSSATHVEELMRMLQSLPESMRSGHLAMLEQMKNDISTNSISERQRIINDIKLIISGTISPSAVKELLEFVYPMENYSIVTFEKLKEQFILKYPEELPRIDKYKIEVTKRGFSRIELIQNFPILNVMLGYTRLERDKDSSVIRSFPNMDGKQPFYINSLETEAIMFTLDPLRVMEWLERNNLNFKYQGIRDTKHVKAWFVQNISEIDKFGEVSEKTSISEQVIGLVHSMCHALIRQASVLSGFDRGSMSEYLFPKMLSFAIYANSQQAATMGGMHSMFEQSLEKWLRDTYTNGNKCVYDPVCHEHNGACHSCLYLAETSCRHANRTLSRNLLFGGTAENHMIDVGYWEM</sequence>
<gene>
    <name evidence="1" type="ORF">EJC50_07695</name>
</gene>
<organism evidence="1 2">
    <name type="scientific">Paenibacillus albus</name>
    <dbReference type="NCBI Taxonomy" id="2495582"/>
    <lineage>
        <taxon>Bacteria</taxon>
        <taxon>Bacillati</taxon>
        <taxon>Bacillota</taxon>
        <taxon>Bacilli</taxon>
        <taxon>Bacillales</taxon>
        <taxon>Paenibacillaceae</taxon>
        <taxon>Paenibacillus</taxon>
    </lineage>
</organism>
<protein>
    <recommendedName>
        <fullName evidence="3">DUF1998 domain-containing protein</fullName>
    </recommendedName>
</protein>
<dbReference type="AlphaFoldDB" id="A0A3S9A1D2"/>
<dbReference type="RefSeq" id="WP_126014249.1">
    <property type="nucleotide sequence ID" value="NZ_CP034437.1"/>
</dbReference>
<evidence type="ECO:0000313" key="2">
    <source>
        <dbReference type="Proteomes" id="UP000272528"/>
    </source>
</evidence>
<proteinExistence type="predicted"/>
<dbReference type="Proteomes" id="UP000272528">
    <property type="component" value="Chromosome"/>
</dbReference>
<name>A0A3S9A1D2_9BACL</name>